<dbReference type="SUPFAM" id="SSF52540">
    <property type="entry name" value="P-loop containing nucleoside triphosphate hydrolases"/>
    <property type="match status" value="2"/>
</dbReference>
<organism evidence="15 16">
    <name type="scientific">Erysiphe neolycopersici</name>
    <dbReference type="NCBI Taxonomy" id="212602"/>
    <lineage>
        <taxon>Eukaryota</taxon>
        <taxon>Fungi</taxon>
        <taxon>Dikarya</taxon>
        <taxon>Ascomycota</taxon>
        <taxon>Pezizomycotina</taxon>
        <taxon>Leotiomycetes</taxon>
        <taxon>Erysiphales</taxon>
        <taxon>Erysiphaceae</taxon>
        <taxon>Erysiphe</taxon>
    </lineage>
</organism>
<reference evidence="15 16" key="1">
    <citation type="journal article" date="2018" name="BMC Genomics">
        <title>Comparative genome analyses reveal sequence features reflecting distinct modes of host-adaptation between dicot and monocot powdery mildew.</title>
        <authorList>
            <person name="Wu Y."/>
            <person name="Ma X."/>
            <person name="Pan Z."/>
            <person name="Kale S.D."/>
            <person name="Song Y."/>
            <person name="King H."/>
            <person name="Zhang Q."/>
            <person name="Presley C."/>
            <person name="Deng X."/>
            <person name="Wei C.I."/>
            <person name="Xiao S."/>
        </authorList>
    </citation>
    <scope>NUCLEOTIDE SEQUENCE [LARGE SCALE GENOMIC DNA]</scope>
    <source>
        <strain evidence="15">UMSG2</strain>
    </source>
</reference>
<evidence type="ECO:0000256" key="4">
    <source>
        <dbReference type="ARBA" id="ARBA00022593"/>
    </source>
</evidence>
<evidence type="ECO:0000256" key="9">
    <source>
        <dbReference type="ARBA" id="ARBA00023136"/>
    </source>
</evidence>
<feature type="region of interest" description="Disordered" evidence="13">
    <location>
        <begin position="233"/>
        <end position="263"/>
    </location>
</feature>
<dbReference type="InterPro" id="IPR003593">
    <property type="entry name" value="AAA+_ATPase"/>
</dbReference>
<evidence type="ECO:0000256" key="6">
    <source>
        <dbReference type="ARBA" id="ARBA00022801"/>
    </source>
</evidence>
<name>A0A420I434_9PEZI</name>
<evidence type="ECO:0000313" key="15">
    <source>
        <dbReference type="EMBL" id="RKF64450.1"/>
    </source>
</evidence>
<feature type="domain" description="AAA+ ATPase" evidence="14">
    <location>
        <begin position="810"/>
        <end position="946"/>
    </location>
</feature>
<dbReference type="Proteomes" id="UP000286134">
    <property type="component" value="Unassembled WGS sequence"/>
</dbReference>
<keyword evidence="5" id="KW-0547">Nucleotide-binding</keyword>
<keyword evidence="7" id="KW-0067">ATP-binding</keyword>
<dbReference type="PANTHER" id="PTHR23077:SF12">
    <property type="entry name" value="PEROXISOMAL ATPASE PEX1"/>
    <property type="match status" value="1"/>
</dbReference>
<dbReference type="InterPro" id="IPR009010">
    <property type="entry name" value="Asp_de-COase-like_dom_sf"/>
</dbReference>
<keyword evidence="3" id="KW-0813">Transport</keyword>
<dbReference type="AlphaFoldDB" id="A0A420I434"/>
<evidence type="ECO:0000256" key="12">
    <source>
        <dbReference type="ARBA" id="ARBA00048778"/>
    </source>
</evidence>
<keyword evidence="8" id="KW-0653">Protein transport</keyword>
<dbReference type="OrthoDB" id="2187at2759"/>
<accession>A0A420I434</accession>
<evidence type="ECO:0000256" key="1">
    <source>
        <dbReference type="ARBA" id="ARBA00004370"/>
    </source>
</evidence>
<comment type="subcellular location">
    <subcellularLocation>
        <location evidence="1">Membrane</location>
    </subcellularLocation>
</comment>
<dbReference type="InterPro" id="IPR027417">
    <property type="entry name" value="P-loop_NTPase"/>
</dbReference>
<dbReference type="STRING" id="212602.A0A420I434"/>
<comment type="caution">
    <text evidence="15">The sequence shown here is derived from an EMBL/GenBank/DDBJ whole genome shotgun (WGS) entry which is preliminary data.</text>
</comment>
<dbReference type="InterPro" id="IPR029067">
    <property type="entry name" value="CDC48_domain_2-like_sf"/>
</dbReference>
<keyword evidence="16" id="KW-1185">Reference proteome</keyword>
<keyword evidence="4" id="KW-0962">Peroxisome biogenesis</keyword>
<comment type="catalytic activity">
    <reaction evidence="12">
        <text>ATP + H2O = ADP + phosphate + H(+)</text>
        <dbReference type="Rhea" id="RHEA:13065"/>
        <dbReference type="ChEBI" id="CHEBI:15377"/>
        <dbReference type="ChEBI" id="CHEBI:15378"/>
        <dbReference type="ChEBI" id="CHEBI:30616"/>
        <dbReference type="ChEBI" id="CHEBI:43474"/>
        <dbReference type="ChEBI" id="CHEBI:456216"/>
    </reaction>
    <physiologicalReaction direction="left-to-right" evidence="12">
        <dbReference type="Rhea" id="RHEA:13066"/>
    </physiologicalReaction>
</comment>
<evidence type="ECO:0000313" key="16">
    <source>
        <dbReference type="Proteomes" id="UP000286134"/>
    </source>
</evidence>
<dbReference type="FunFam" id="3.10.330.10:FF:000011">
    <property type="entry name" value="Peroxisome biogenesis protein peroxin 1"/>
    <property type="match status" value="1"/>
</dbReference>
<evidence type="ECO:0000256" key="11">
    <source>
        <dbReference type="ARBA" id="ARBA00034532"/>
    </source>
</evidence>
<evidence type="ECO:0000256" key="8">
    <source>
        <dbReference type="ARBA" id="ARBA00022927"/>
    </source>
</evidence>
<dbReference type="GO" id="GO:0005524">
    <property type="term" value="F:ATP binding"/>
    <property type="evidence" value="ECO:0007669"/>
    <property type="project" value="UniProtKB-KW"/>
</dbReference>
<dbReference type="InterPro" id="IPR003960">
    <property type="entry name" value="ATPase_AAA_CS"/>
</dbReference>
<sequence>MSSGPKRYSGQPLSAEISLVHLNNCLVNLPVSLCSLLNSVNNLAQNVIVELTYRAHTSVENSNNDSSYSRSVYVGWTGFQSRRKLVPIINKNTIRGSFLGGGGGDQEVPLIEIDYNFARTLDIADGQKITASLHLDPPIAHTVNIEPMTAEDWEMIELYAKFLELNLISQIRALPNPNYSPQNGLKLSPAHPLTLKLSPSSSANIIVTALSPEPPSGSPFAKLDPNAEIIVAPKTRTKPTRSYGENRSTTSRRSTSGRRKSGREENRKVLYFRGVDKSLCREWFEDEVDYQTQCLKVWVDRDVIMSNGFKGITWVLVSVLKPASLQPHIDPQKQQQEIENLGAASPIASKVVARLQFWDHPPYSQHIALSTSLCACLACEGMVGGIVRLEPAPPQLLKAMPQNLNEGESHVLKSGLRAIKIYPFSTGVTKAAEDLKFGGESKAEEEEAAERILKVFRGQSGSQSLFDGPLTDGMILGKNINFSPWPGWEGGILRFDHSTADSRKPVSHWFIGSERKFVLDVQPPVTYPSSVSINNNVAESLPLGGRSLVILDDLDKLCPAETELETSENGRSRKISEGLCMIIKKYCKLDTGVTLLATTEAKESLHNVIIGSHIVRETFALKTPNKDSRKKLLELINSQNFSKQVFQAQDEPLAYSDSRPVSAVSSINESIGSWMESRGEIIAKELLESKDIGKFYISPDLDFLDLASETDGYMPGDLVLLVTRARGEAIIRAVTEVPKSSQNSIQINREDFTRAMEGFTPASLRGVTLQKSTTTFDSIGGLHATRRILLETLQYPTTYAPIFAQCPLRLRSGILLYGYPGCGKTLLASVVAGEFGLNFISVKGPEILNKYIGASEKSVRDLFERAEAAKPCILFFDEFDSIAPKRGHDSTGVTDRVVNQILTQMDGAEGLSGVYVLAATSRPDLIDPALLRPGRLDKSIICDLPNEEDRIDILSALGRKLKLNSEARNKLSEIASHTEGFSGADLQALMYNAHLEAIHDLIEEQNEIESGKGIDKALGRTSLKGIHDFLQFRYGEEEDRIEGERRARIGTNKSKDIAERAAISRKLAELRVEKANLKLEIITKGTKHDQSERKQEEQEAIIEWRHLAKSLSTTKASISVDERNRLSAIYQEFLTARDGKVRNGDGGREVGGRLKSQNSAILICDIHHWCLMLDLVHNR</sequence>
<keyword evidence="6" id="KW-0378">Hydrolase</keyword>
<dbReference type="SUPFAM" id="SSF54585">
    <property type="entry name" value="Cdc48 domain 2-like"/>
    <property type="match status" value="1"/>
</dbReference>
<evidence type="ECO:0000256" key="10">
    <source>
        <dbReference type="ARBA" id="ARBA00032509"/>
    </source>
</evidence>
<dbReference type="InterPro" id="IPR041569">
    <property type="entry name" value="AAA_lid_3"/>
</dbReference>
<dbReference type="Pfam" id="PF17862">
    <property type="entry name" value="AAA_lid_3"/>
    <property type="match status" value="1"/>
</dbReference>
<evidence type="ECO:0000256" key="5">
    <source>
        <dbReference type="ARBA" id="ARBA00022741"/>
    </source>
</evidence>
<dbReference type="GO" id="GO:0005829">
    <property type="term" value="C:cytosol"/>
    <property type="evidence" value="ECO:0007669"/>
    <property type="project" value="TreeGrafter"/>
</dbReference>
<dbReference type="Gene3D" id="3.40.50.300">
    <property type="entry name" value="P-loop containing nucleotide triphosphate hydrolases"/>
    <property type="match status" value="1"/>
</dbReference>
<dbReference type="GO" id="GO:0016558">
    <property type="term" value="P:protein import into peroxisome matrix"/>
    <property type="evidence" value="ECO:0007669"/>
    <property type="project" value="TreeGrafter"/>
</dbReference>
<dbReference type="InterPro" id="IPR003959">
    <property type="entry name" value="ATPase_AAA_core"/>
</dbReference>
<dbReference type="CDD" id="cd19526">
    <property type="entry name" value="RecA-like_PEX1_r2"/>
    <property type="match status" value="1"/>
</dbReference>
<protein>
    <recommendedName>
        <fullName evidence="11">Peroxisomal ATPase PEX1</fullName>
    </recommendedName>
    <alternativeName>
        <fullName evidence="10">Peroxin-1</fullName>
    </alternativeName>
</protein>
<dbReference type="PROSITE" id="PS00674">
    <property type="entry name" value="AAA"/>
    <property type="match status" value="1"/>
</dbReference>
<dbReference type="PANTHER" id="PTHR23077">
    <property type="entry name" value="AAA-FAMILY ATPASE"/>
    <property type="match status" value="1"/>
</dbReference>
<dbReference type="GO" id="GO:0016887">
    <property type="term" value="F:ATP hydrolysis activity"/>
    <property type="evidence" value="ECO:0007669"/>
    <property type="project" value="InterPro"/>
</dbReference>
<dbReference type="InterPro" id="IPR015342">
    <property type="entry name" value="PEX1-N_C-lobe"/>
</dbReference>
<feature type="compositionally biased region" description="Low complexity" evidence="13">
    <location>
        <begin position="245"/>
        <end position="254"/>
    </location>
</feature>
<proteinExistence type="inferred from homology"/>
<dbReference type="Gene3D" id="1.10.8.60">
    <property type="match status" value="2"/>
</dbReference>
<evidence type="ECO:0000256" key="2">
    <source>
        <dbReference type="ARBA" id="ARBA00006914"/>
    </source>
</evidence>
<evidence type="ECO:0000256" key="7">
    <source>
        <dbReference type="ARBA" id="ARBA00022840"/>
    </source>
</evidence>
<evidence type="ECO:0000259" key="14">
    <source>
        <dbReference type="SMART" id="SM00382"/>
    </source>
</evidence>
<keyword evidence="9" id="KW-0472">Membrane</keyword>
<dbReference type="SUPFAM" id="SSF50692">
    <property type="entry name" value="ADC-like"/>
    <property type="match status" value="1"/>
</dbReference>
<evidence type="ECO:0000256" key="3">
    <source>
        <dbReference type="ARBA" id="ARBA00022448"/>
    </source>
</evidence>
<comment type="similarity">
    <text evidence="2">Belongs to the AAA ATPase family.</text>
</comment>
<dbReference type="GO" id="GO:0005778">
    <property type="term" value="C:peroxisomal membrane"/>
    <property type="evidence" value="ECO:0007669"/>
    <property type="project" value="TreeGrafter"/>
</dbReference>
<dbReference type="Pfam" id="PF09262">
    <property type="entry name" value="PEX-1N"/>
    <property type="match status" value="1"/>
</dbReference>
<dbReference type="SMART" id="SM00382">
    <property type="entry name" value="AAA"/>
    <property type="match status" value="1"/>
</dbReference>
<dbReference type="Pfam" id="PF00004">
    <property type="entry name" value="AAA"/>
    <property type="match status" value="1"/>
</dbReference>
<gene>
    <name evidence="15" type="ORF">OnM2_018013</name>
</gene>
<evidence type="ECO:0000256" key="13">
    <source>
        <dbReference type="SAM" id="MobiDB-lite"/>
    </source>
</evidence>
<dbReference type="InterPro" id="IPR050168">
    <property type="entry name" value="AAA_ATPase_domain"/>
</dbReference>
<dbReference type="Gene3D" id="3.10.330.10">
    <property type="match status" value="1"/>
</dbReference>
<dbReference type="FunFam" id="3.40.50.300:FF:000149">
    <property type="entry name" value="Nuclear valosin-containing protein-like"/>
    <property type="match status" value="1"/>
</dbReference>
<dbReference type="EMBL" id="MCFK01001884">
    <property type="protein sequence ID" value="RKF64450.1"/>
    <property type="molecule type" value="Genomic_DNA"/>
</dbReference>